<feature type="short sequence motif" description="Histidine triad motif" evidence="2 3">
    <location>
        <begin position="144"/>
        <end position="148"/>
    </location>
</feature>
<dbReference type="InterPro" id="IPR011146">
    <property type="entry name" value="HIT-like"/>
</dbReference>
<protein>
    <submittedName>
        <fullName evidence="5">Histidine triad (HIT) family protein</fullName>
    </submittedName>
</protein>
<dbReference type="AlphaFoldDB" id="A0AAE3YIA1"/>
<dbReference type="PANTHER" id="PTHR46648">
    <property type="entry name" value="HIT FAMILY PROTEIN 1"/>
    <property type="match status" value="1"/>
</dbReference>
<dbReference type="EMBL" id="JAVDUI010000001">
    <property type="protein sequence ID" value="MDR6892438.1"/>
    <property type="molecule type" value="Genomic_DNA"/>
</dbReference>
<evidence type="ECO:0000313" key="6">
    <source>
        <dbReference type="Proteomes" id="UP001247307"/>
    </source>
</evidence>
<gene>
    <name evidence="5" type="ORF">J2S35_001378</name>
</gene>
<evidence type="ECO:0000256" key="2">
    <source>
        <dbReference type="PIRSR" id="PIRSR601310-3"/>
    </source>
</evidence>
<dbReference type="InterPro" id="IPR001310">
    <property type="entry name" value="Histidine_triad_HIT"/>
</dbReference>
<comment type="caution">
    <text evidence="5">The sequence shown here is derived from an EMBL/GenBank/DDBJ whole genome shotgun (WGS) entry which is preliminary data.</text>
</comment>
<dbReference type="GO" id="GO:0003824">
    <property type="term" value="F:catalytic activity"/>
    <property type="evidence" value="ECO:0007669"/>
    <property type="project" value="InterPro"/>
</dbReference>
<dbReference type="Pfam" id="PF01230">
    <property type="entry name" value="HIT"/>
    <property type="match status" value="1"/>
</dbReference>
<evidence type="ECO:0000259" key="4">
    <source>
        <dbReference type="PROSITE" id="PS51084"/>
    </source>
</evidence>
<feature type="domain" description="HIT" evidence="4">
    <location>
        <begin position="83"/>
        <end position="159"/>
    </location>
</feature>
<evidence type="ECO:0000256" key="1">
    <source>
        <dbReference type="PIRSR" id="PIRSR601310-1"/>
    </source>
</evidence>
<dbReference type="PANTHER" id="PTHR46648:SF1">
    <property type="entry name" value="ADENOSINE 5'-MONOPHOSPHORAMIDASE HNT1"/>
    <property type="match status" value="1"/>
</dbReference>
<feature type="active site" description="Tele-AMP-histidine intermediate" evidence="1">
    <location>
        <position position="146"/>
    </location>
</feature>
<dbReference type="GO" id="GO:0009117">
    <property type="term" value="P:nucleotide metabolic process"/>
    <property type="evidence" value="ECO:0007669"/>
    <property type="project" value="TreeGrafter"/>
</dbReference>
<name>A0AAE3YIA1_9MICC</name>
<evidence type="ECO:0000313" key="5">
    <source>
        <dbReference type="EMBL" id="MDR6892438.1"/>
    </source>
</evidence>
<dbReference type="PROSITE" id="PS51084">
    <property type="entry name" value="HIT_2"/>
    <property type="match status" value="1"/>
</dbReference>
<reference evidence="5" key="1">
    <citation type="submission" date="2023-07" db="EMBL/GenBank/DDBJ databases">
        <title>Sequencing the genomes of 1000 actinobacteria strains.</title>
        <authorList>
            <person name="Klenk H.-P."/>
        </authorList>
    </citation>
    <scope>NUCLEOTIDE SEQUENCE</scope>
    <source>
        <strain evidence="5">DSM 13988</strain>
    </source>
</reference>
<evidence type="ECO:0000256" key="3">
    <source>
        <dbReference type="PROSITE-ProRule" id="PRU00464"/>
    </source>
</evidence>
<dbReference type="Proteomes" id="UP001247307">
    <property type="component" value="Unassembled WGS sequence"/>
</dbReference>
<accession>A0AAE3YIA1</accession>
<dbReference type="SUPFAM" id="SSF54197">
    <property type="entry name" value="HIT-like"/>
    <property type="match status" value="1"/>
</dbReference>
<dbReference type="InterPro" id="IPR036265">
    <property type="entry name" value="HIT-like_sf"/>
</dbReference>
<keyword evidence="6" id="KW-1185">Reference proteome</keyword>
<organism evidence="5 6">
    <name type="scientific">Falsarthrobacter nasiphocae</name>
    <dbReference type="NCBI Taxonomy" id="189863"/>
    <lineage>
        <taxon>Bacteria</taxon>
        <taxon>Bacillati</taxon>
        <taxon>Actinomycetota</taxon>
        <taxon>Actinomycetes</taxon>
        <taxon>Micrococcales</taxon>
        <taxon>Micrococcaceae</taxon>
        <taxon>Falsarthrobacter</taxon>
    </lineage>
</organism>
<dbReference type="Gene3D" id="3.30.428.10">
    <property type="entry name" value="HIT-like"/>
    <property type="match status" value="1"/>
</dbReference>
<sequence>MTAVSEPGGPASSSPERLSAAAAVAAHPDLFPSHAPHGYACPYCGLRDGDTSDPRNLCEPGDLVWADGEVLVLIASHGFEPRPGHPMVVPREHTESLYRMTDAQLAAVSRTVRDVAVAVKIAWGCEGVTIRQNNEPHGSQHVWHYHDHVIPRWADDGWGRGPMRRPIVPPHRRAELALELREALLRVRGG</sequence>
<proteinExistence type="predicted"/>
<dbReference type="RefSeq" id="WP_309851444.1">
    <property type="nucleotide sequence ID" value="NZ_BAAAIU010000003.1"/>
</dbReference>